<dbReference type="GeneID" id="70684595"/>
<dbReference type="AlphaFoldDB" id="A0A897MU05"/>
<keyword evidence="2" id="KW-1185">Reference proteome</keyword>
<protein>
    <submittedName>
        <fullName evidence="1">Nitroimidazol reductase NimA or a related FMN-containing flavoprotein, pyridoxamine 5'-phosphate oxidase superfamily</fullName>
    </submittedName>
</protein>
<dbReference type="Proteomes" id="UP000663586">
    <property type="component" value="Chromosome"/>
</dbReference>
<dbReference type="Gene3D" id="2.30.110.10">
    <property type="entry name" value="Electron Transport, Fmn-binding Protein, Chain A"/>
    <property type="match status" value="1"/>
</dbReference>
<dbReference type="InterPro" id="IPR012349">
    <property type="entry name" value="Split_barrel_FMN-bd"/>
</dbReference>
<dbReference type="SUPFAM" id="SSF50475">
    <property type="entry name" value="FMN-binding split barrel"/>
    <property type="match status" value="1"/>
</dbReference>
<dbReference type="KEGG" id="hara:AArcS_1211"/>
<name>A0A897MU05_9EURY</name>
<dbReference type="Pfam" id="PF12900">
    <property type="entry name" value="Pyridox_ox_2"/>
    <property type="match status" value="1"/>
</dbReference>
<dbReference type="RefSeq" id="WP_238479580.1">
    <property type="nucleotide sequence ID" value="NZ_CP064786.1"/>
</dbReference>
<organism evidence="1 2">
    <name type="scientific">Natranaeroarchaeum sulfidigenes</name>
    <dbReference type="NCBI Taxonomy" id="2784880"/>
    <lineage>
        <taxon>Archaea</taxon>
        <taxon>Methanobacteriati</taxon>
        <taxon>Methanobacteriota</taxon>
        <taxon>Stenosarchaea group</taxon>
        <taxon>Halobacteria</taxon>
        <taxon>Halobacteriales</taxon>
        <taxon>Natronoarchaeaceae</taxon>
        <taxon>Natranaeroarchaeum</taxon>
    </lineage>
</organism>
<sequence length="145" mass="16290">MTEQAATTMDSIEIREFLQDQGTGVLALAKASDAYAVPVSFFYDGEQQCVYLRLGYASGSQKRRYAKATDHASLVVYDDTDEGWKSVVIEGHLEEISDNTLDSALEEHGEQLDIPYVRIFDRPTDEIEFRTVRINITSMKGIVES</sequence>
<evidence type="ECO:0000313" key="2">
    <source>
        <dbReference type="Proteomes" id="UP000663586"/>
    </source>
</evidence>
<dbReference type="InterPro" id="IPR024747">
    <property type="entry name" value="Pyridox_Oxase-rel"/>
</dbReference>
<gene>
    <name evidence="1" type="primary">nimA</name>
    <name evidence="1" type="ORF">AArcS_1211</name>
</gene>
<evidence type="ECO:0000313" key="1">
    <source>
        <dbReference type="EMBL" id="QSG02429.1"/>
    </source>
</evidence>
<dbReference type="EMBL" id="CP064786">
    <property type="protein sequence ID" value="QSG02429.1"/>
    <property type="molecule type" value="Genomic_DNA"/>
</dbReference>
<accession>A0A897MU05</accession>
<reference evidence="1" key="1">
    <citation type="submission" date="2020-11" db="EMBL/GenBank/DDBJ databases">
        <title>Carbohydrate-dependent, anaerobic sulfur respiration: A novel catabolism in halophilic archaea.</title>
        <authorList>
            <person name="Sorokin D.Y."/>
            <person name="Messina E."/>
            <person name="Smedile F."/>
            <person name="La Cono V."/>
            <person name="Hallsworth J.E."/>
            <person name="Yakimov M.M."/>
        </authorList>
    </citation>
    <scope>NUCLEOTIDE SEQUENCE</scope>
    <source>
        <strain evidence="1">AArc-S</strain>
    </source>
</reference>
<proteinExistence type="predicted"/>